<dbReference type="GeneID" id="113688222"/>
<evidence type="ECO:0000256" key="8">
    <source>
        <dbReference type="ARBA" id="ARBA00022777"/>
    </source>
</evidence>
<comment type="subunit">
    <text evidence="12">Monomer.</text>
</comment>
<evidence type="ECO:0000313" key="16">
    <source>
        <dbReference type="RefSeq" id="XP_071905538.1"/>
    </source>
</evidence>
<evidence type="ECO:0000256" key="13">
    <source>
        <dbReference type="SAM" id="MobiDB-lite"/>
    </source>
</evidence>
<comment type="catalytic activity">
    <reaction evidence="11">
        <text>(2R)-3-phosphoglycerate + ATP = (2R)-3-phospho-glyceroyl phosphate + ADP</text>
        <dbReference type="Rhea" id="RHEA:14801"/>
        <dbReference type="ChEBI" id="CHEBI:30616"/>
        <dbReference type="ChEBI" id="CHEBI:57604"/>
        <dbReference type="ChEBI" id="CHEBI:58272"/>
        <dbReference type="ChEBI" id="CHEBI:456216"/>
        <dbReference type="EC" id="2.7.2.3"/>
    </reaction>
</comment>
<dbReference type="Proteomes" id="UP001652660">
    <property type="component" value="Chromosome 5e"/>
</dbReference>
<keyword evidence="9" id="KW-0067">ATP-binding</keyword>
<name>A0ABM4UE35_COFAR</name>
<dbReference type="Pfam" id="PF03081">
    <property type="entry name" value="Exo70_C"/>
    <property type="match status" value="1"/>
</dbReference>
<gene>
    <name evidence="16" type="primary">LOC113688222</name>
</gene>
<dbReference type="InterPro" id="IPR036043">
    <property type="entry name" value="Phosphoglycerate_kinase_sf"/>
</dbReference>
<dbReference type="HAMAP" id="MF_00145">
    <property type="entry name" value="Phosphoglyc_kinase"/>
    <property type="match status" value="1"/>
</dbReference>
<feature type="region of interest" description="Disordered" evidence="13">
    <location>
        <begin position="592"/>
        <end position="631"/>
    </location>
</feature>
<dbReference type="RefSeq" id="XP_071905538.1">
    <property type="nucleotide sequence ID" value="XM_072049437.1"/>
</dbReference>
<dbReference type="PANTHER" id="PTHR12542:SF142">
    <property type="entry name" value="EXOCYST SUBUNIT EXO70 FAMILY PROTEIN"/>
    <property type="match status" value="1"/>
</dbReference>
<evidence type="ECO:0000256" key="7">
    <source>
        <dbReference type="ARBA" id="ARBA00022741"/>
    </source>
</evidence>
<evidence type="ECO:0000256" key="5">
    <source>
        <dbReference type="ARBA" id="ARBA00022448"/>
    </source>
</evidence>
<keyword evidence="15" id="KW-1185">Reference proteome</keyword>
<evidence type="ECO:0000259" key="14">
    <source>
        <dbReference type="Pfam" id="PF03081"/>
    </source>
</evidence>
<evidence type="ECO:0000256" key="2">
    <source>
        <dbReference type="ARBA" id="ARBA00006756"/>
    </source>
</evidence>
<dbReference type="InterPro" id="IPR004140">
    <property type="entry name" value="Exo70"/>
</dbReference>
<evidence type="ECO:0000256" key="10">
    <source>
        <dbReference type="ARBA" id="ARBA00022842"/>
    </source>
</evidence>
<dbReference type="PRINTS" id="PR00477">
    <property type="entry name" value="PHGLYCKINASE"/>
</dbReference>
<evidence type="ECO:0000256" key="9">
    <source>
        <dbReference type="ARBA" id="ARBA00022840"/>
    </source>
</evidence>
<evidence type="ECO:0000256" key="12">
    <source>
        <dbReference type="RuleBase" id="RU000696"/>
    </source>
</evidence>
<comment type="cofactor">
    <cofactor evidence="1">
        <name>Mg(2+)</name>
        <dbReference type="ChEBI" id="CHEBI:18420"/>
    </cofactor>
</comment>
<evidence type="ECO:0000256" key="11">
    <source>
        <dbReference type="RuleBase" id="RU000532"/>
    </source>
</evidence>
<organism evidence="15 16">
    <name type="scientific">Coffea arabica</name>
    <name type="common">Arabian coffee</name>
    <dbReference type="NCBI Taxonomy" id="13443"/>
    <lineage>
        <taxon>Eukaryota</taxon>
        <taxon>Viridiplantae</taxon>
        <taxon>Streptophyta</taxon>
        <taxon>Embryophyta</taxon>
        <taxon>Tracheophyta</taxon>
        <taxon>Spermatophyta</taxon>
        <taxon>Magnoliopsida</taxon>
        <taxon>eudicotyledons</taxon>
        <taxon>Gunneridae</taxon>
        <taxon>Pentapetalae</taxon>
        <taxon>asterids</taxon>
        <taxon>lamiids</taxon>
        <taxon>Gentianales</taxon>
        <taxon>Rubiaceae</taxon>
        <taxon>Ixoroideae</taxon>
        <taxon>Gardenieae complex</taxon>
        <taxon>Bertiereae - Coffeeae clade</taxon>
        <taxon>Coffeeae</taxon>
        <taxon>Coffea</taxon>
    </lineage>
</organism>
<dbReference type="Gene3D" id="1.20.1280.170">
    <property type="entry name" value="Exocyst complex component Exo70"/>
    <property type="match status" value="1"/>
</dbReference>
<dbReference type="InterPro" id="IPR046364">
    <property type="entry name" value="Exo70_C"/>
</dbReference>
<keyword evidence="6 11" id="KW-0808">Transferase</keyword>
<dbReference type="SUPFAM" id="SSF74788">
    <property type="entry name" value="Cullin repeat-like"/>
    <property type="match status" value="1"/>
</dbReference>
<evidence type="ECO:0000313" key="15">
    <source>
        <dbReference type="Proteomes" id="UP001652660"/>
    </source>
</evidence>
<dbReference type="InterPro" id="IPR015824">
    <property type="entry name" value="Phosphoglycerate_kinase_N"/>
</dbReference>
<evidence type="ECO:0000256" key="1">
    <source>
        <dbReference type="ARBA" id="ARBA00001946"/>
    </source>
</evidence>
<feature type="domain" description="Exocyst complex subunit Exo70 C-terminal" evidence="14">
    <location>
        <begin position="726"/>
        <end position="1094"/>
    </location>
</feature>
<keyword evidence="10" id="KW-0460">Magnesium</keyword>
<sequence length="1112" mass="122197">MAAQRSMGSLKEPDLKGKRVFVRVDLDVPLDDNFNITDDARIRAAVPTINYLIAYGAKVILASHLGCPKGVTPKYSLKPLVPRLSELLGVEVKMANDCIGEEVEKLVASLPEGGVLLLENVRFYKEEDKNDPEFAKKLASLADLYVNDVSGTAHRAHASTEGVAKYLKPVVSGFLMQKELDYLVGAVANPKKPFAAILGGSKFSTKISVIESLLDKVDILLLGGGMIFTFYKAQGHSVGSSLVEEDMLDLALSFIEKAKAKGVSLLLPTDVVVADKFAADANSKVVAASRIPDGWMGLDIGPDAIKSFIEALDTTKTIIWNGPMGVFEFDKFATGTEAIAKKLAELSGNGVTTIIGGGDYVAAMEKAGFADKMSHISTGGEGRRRKEIEEDERQRRKKGEMAVTTCSTDGEQKVLAAAQHILKSLNSSANINTDDMILLFSSIDARFANLSNIMQTSSASAAAAAASPSSTSSPSVVAGGSGGAGGWDDNMSSFSPNSQADLQLEAAEELIHRWDSNSDEFVIDAYFQAVDYVIQLMEDLALESVELERVENALQLAMSRLEEEFRHTLIQNTVPLDVERIDEFLIRLTSDSSSTPADGVTQIPDLESSSSGVCSFADHGDNDGDGNDNEGDGDGIVYCRYNRHVTEGSVGSDELFHDLVNPDAILDLKGIADRMIRAGYEKECCQVYSSVRRDVLDECMSILGVEKLSIEDVQRIEWKSLDEKMKKWIHGLKIVVRILLTAEKCLCEEIFSGLDVIEDVCFIEATKGCVMQLLNFGEAVAIGRRSSEKLFRILDMYDALKDVLPDLKKLCSDKEAGDMVYSEAQGVVDGLGEAAIGTFVEFQNAVQNESSRRPIQNGEIHPLTRYVMNYVKLLVDYSDTLNALLEAECEDAKEAEAKDAKVVNDGEKLEAKNMSPIGLRLLSLILSLELNLDEKSSMYEEEGLKFVFLMNNILYIVQKVKDSDLAKYLGDDWIRKRSGQIRKHATSYLRASWSKVLSCLKDEGIGGSSSNASKVLLKERFKNFNACFEDIYRIQTAWKVPDLQLRDELKISISEKLIPAYRSFMGRFGSHLESGKHAGKYIKYTSEDLENYLSHLFEGVPLILHHMRRKST</sequence>
<dbReference type="InterPro" id="IPR016159">
    <property type="entry name" value="Cullin_repeat-like_dom_sf"/>
</dbReference>
<dbReference type="EC" id="2.7.2.3" evidence="4 11"/>
<dbReference type="SUPFAM" id="SSF53748">
    <property type="entry name" value="Phosphoglycerate kinase"/>
    <property type="match status" value="1"/>
</dbReference>
<evidence type="ECO:0000256" key="3">
    <source>
        <dbReference type="ARBA" id="ARBA00008982"/>
    </source>
</evidence>
<dbReference type="Pfam" id="PF20669">
    <property type="entry name" value="Exo70_N"/>
    <property type="match status" value="1"/>
</dbReference>
<dbReference type="Gene3D" id="3.40.50.1260">
    <property type="entry name" value="Phosphoglycerate kinase, N-terminal domain"/>
    <property type="match status" value="2"/>
</dbReference>
<keyword evidence="7" id="KW-0547">Nucleotide-binding</keyword>
<comment type="similarity">
    <text evidence="3 11">Belongs to the phosphoglycerate kinase family.</text>
</comment>
<keyword evidence="8 11" id="KW-0418">Kinase</keyword>
<dbReference type="PANTHER" id="PTHR12542">
    <property type="entry name" value="EXOCYST COMPLEX PROTEIN EXO70"/>
    <property type="match status" value="1"/>
</dbReference>
<reference evidence="16" key="1">
    <citation type="submission" date="2025-08" db="UniProtKB">
        <authorList>
            <consortium name="RefSeq"/>
        </authorList>
    </citation>
    <scope>IDENTIFICATION</scope>
    <source>
        <tissue evidence="16">Leaves</tissue>
    </source>
</reference>
<keyword evidence="5" id="KW-0813">Transport</keyword>
<dbReference type="InterPro" id="IPR001576">
    <property type="entry name" value="Phosphoglycerate_kinase"/>
</dbReference>
<evidence type="ECO:0000256" key="6">
    <source>
        <dbReference type="ARBA" id="ARBA00022679"/>
    </source>
</evidence>
<evidence type="ECO:0000256" key="4">
    <source>
        <dbReference type="ARBA" id="ARBA00013061"/>
    </source>
</evidence>
<comment type="similarity">
    <text evidence="2">Belongs to the EXO70 family.</text>
</comment>
<feature type="compositionally biased region" description="Basic and acidic residues" evidence="13">
    <location>
        <begin position="381"/>
        <end position="394"/>
    </location>
</feature>
<dbReference type="Pfam" id="PF00162">
    <property type="entry name" value="PGK"/>
    <property type="match status" value="1"/>
</dbReference>
<feature type="region of interest" description="Disordered" evidence="13">
    <location>
        <begin position="374"/>
        <end position="399"/>
    </location>
</feature>
<proteinExistence type="inferred from homology"/>
<dbReference type="CDD" id="cd00318">
    <property type="entry name" value="Phosphoglycerate_kinase"/>
    <property type="match status" value="1"/>
</dbReference>
<protein>
    <recommendedName>
        <fullName evidence="4 11">Phosphoglycerate kinase</fullName>
        <ecNumber evidence="4 11">2.7.2.3</ecNumber>
    </recommendedName>
</protein>
<accession>A0ABM4UE35</accession>